<evidence type="ECO:0000313" key="3">
    <source>
        <dbReference type="Proteomes" id="UP000801492"/>
    </source>
</evidence>
<evidence type="ECO:0000256" key="1">
    <source>
        <dbReference type="SAM" id="SignalP"/>
    </source>
</evidence>
<reference evidence="2" key="1">
    <citation type="submission" date="2019-08" db="EMBL/GenBank/DDBJ databases">
        <title>The genome of the North American firefly Photinus pyralis.</title>
        <authorList>
            <consortium name="Photinus pyralis genome working group"/>
            <person name="Fallon T.R."/>
            <person name="Sander Lower S.E."/>
            <person name="Weng J.-K."/>
        </authorList>
    </citation>
    <scope>NUCLEOTIDE SEQUENCE</scope>
    <source>
        <strain evidence="2">TRF0915ILg1</strain>
        <tissue evidence="2">Whole body</tissue>
    </source>
</reference>
<name>A0A8K0CI33_IGNLU</name>
<gene>
    <name evidence="2" type="ORF">ILUMI_18403</name>
</gene>
<dbReference type="EMBL" id="VTPC01081852">
    <property type="protein sequence ID" value="KAF2887769.1"/>
    <property type="molecule type" value="Genomic_DNA"/>
</dbReference>
<dbReference type="AlphaFoldDB" id="A0A8K0CI33"/>
<organism evidence="2 3">
    <name type="scientific">Ignelater luminosus</name>
    <name type="common">Cucubano</name>
    <name type="synonym">Pyrophorus luminosus</name>
    <dbReference type="NCBI Taxonomy" id="2038154"/>
    <lineage>
        <taxon>Eukaryota</taxon>
        <taxon>Metazoa</taxon>
        <taxon>Ecdysozoa</taxon>
        <taxon>Arthropoda</taxon>
        <taxon>Hexapoda</taxon>
        <taxon>Insecta</taxon>
        <taxon>Pterygota</taxon>
        <taxon>Neoptera</taxon>
        <taxon>Endopterygota</taxon>
        <taxon>Coleoptera</taxon>
        <taxon>Polyphaga</taxon>
        <taxon>Elateriformia</taxon>
        <taxon>Elateroidea</taxon>
        <taxon>Elateridae</taxon>
        <taxon>Agrypninae</taxon>
        <taxon>Pyrophorini</taxon>
        <taxon>Ignelater</taxon>
    </lineage>
</organism>
<dbReference type="Proteomes" id="UP000801492">
    <property type="component" value="Unassembled WGS sequence"/>
</dbReference>
<sequence>MALKSVIIVWCLIIGVLLAVSQVECRRKRLLTIIVDSITKSSHEHVKYRYELQNSIYDFPHGYGKNLTVNGDYITDCHPFVESKLCNGTNGVCMNNGTILCVANPSNSRPCVGANCVVFKDKQCHSPSCEKTFSCLVRLRKLVRDSTNKKVFDPLPHQKGLCVTLVAKPVRIRKS</sequence>
<protein>
    <submittedName>
        <fullName evidence="2">Uncharacterized protein</fullName>
    </submittedName>
</protein>
<comment type="caution">
    <text evidence="2">The sequence shown here is derived from an EMBL/GenBank/DDBJ whole genome shotgun (WGS) entry which is preliminary data.</text>
</comment>
<feature type="signal peptide" evidence="1">
    <location>
        <begin position="1"/>
        <end position="25"/>
    </location>
</feature>
<evidence type="ECO:0000313" key="2">
    <source>
        <dbReference type="EMBL" id="KAF2887769.1"/>
    </source>
</evidence>
<dbReference type="OrthoDB" id="6774726at2759"/>
<keyword evidence="1" id="KW-0732">Signal</keyword>
<keyword evidence="3" id="KW-1185">Reference proteome</keyword>
<feature type="chain" id="PRO_5035473557" evidence="1">
    <location>
        <begin position="26"/>
        <end position="175"/>
    </location>
</feature>
<proteinExistence type="predicted"/>
<accession>A0A8K0CI33</accession>